<dbReference type="Pfam" id="PF09388">
    <property type="entry name" value="SpoOE-like"/>
    <property type="match status" value="1"/>
</dbReference>
<evidence type="ECO:0000313" key="2">
    <source>
        <dbReference type="Proteomes" id="UP001597506"/>
    </source>
</evidence>
<comment type="caution">
    <text evidence="1">The sequence shown here is derived from an EMBL/GenBank/DDBJ whole genome shotgun (WGS) entry which is preliminary data.</text>
</comment>
<dbReference type="RefSeq" id="WP_084778510.1">
    <property type="nucleotide sequence ID" value="NZ_JBHUMF010000001.1"/>
</dbReference>
<dbReference type="EMBL" id="JBHUMF010000001">
    <property type="protein sequence ID" value="MFD2679138.1"/>
    <property type="molecule type" value="Genomic_DNA"/>
</dbReference>
<sequence>MSVKCNELLYQIEECRSQMIALALQSSFANEKVIQLSTKLDHLLNQYQYIRTD</sequence>
<gene>
    <name evidence="1" type="ORF">ACFSUL_00065</name>
</gene>
<accession>A0ABW5RKD5</accession>
<name>A0ABW5RKD5_9BACI</name>
<dbReference type="Proteomes" id="UP001597506">
    <property type="component" value="Unassembled WGS sequence"/>
</dbReference>
<dbReference type="InterPro" id="IPR018540">
    <property type="entry name" value="Spo0E-like"/>
</dbReference>
<organism evidence="1 2">
    <name type="scientific">Bacillus seohaeanensis</name>
    <dbReference type="NCBI Taxonomy" id="284580"/>
    <lineage>
        <taxon>Bacteria</taxon>
        <taxon>Bacillati</taxon>
        <taxon>Bacillota</taxon>
        <taxon>Bacilli</taxon>
        <taxon>Bacillales</taxon>
        <taxon>Bacillaceae</taxon>
        <taxon>Bacillus</taxon>
    </lineage>
</organism>
<proteinExistence type="predicted"/>
<dbReference type="Gene3D" id="4.10.280.10">
    <property type="entry name" value="Helix-loop-helix DNA-binding domain"/>
    <property type="match status" value="1"/>
</dbReference>
<dbReference type="InterPro" id="IPR037208">
    <property type="entry name" value="Spo0E-like_sf"/>
</dbReference>
<reference evidence="2" key="1">
    <citation type="journal article" date="2019" name="Int. J. Syst. Evol. Microbiol.">
        <title>The Global Catalogue of Microorganisms (GCM) 10K type strain sequencing project: providing services to taxonomists for standard genome sequencing and annotation.</title>
        <authorList>
            <consortium name="The Broad Institute Genomics Platform"/>
            <consortium name="The Broad Institute Genome Sequencing Center for Infectious Disease"/>
            <person name="Wu L."/>
            <person name="Ma J."/>
        </authorList>
    </citation>
    <scope>NUCLEOTIDE SEQUENCE [LARGE SCALE GENOMIC DNA]</scope>
    <source>
        <strain evidence="2">KCTC 3913</strain>
    </source>
</reference>
<evidence type="ECO:0000313" key="1">
    <source>
        <dbReference type="EMBL" id="MFD2679138.1"/>
    </source>
</evidence>
<protein>
    <submittedName>
        <fullName evidence="1">Spo0E family sporulation regulatory protein-aspartic acid phosphatase</fullName>
    </submittedName>
</protein>
<keyword evidence="2" id="KW-1185">Reference proteome</keyword>
<dbReference type="InterPro" id="IPR036638">
    <property type="entry name" value="HLH_DNA-bd_sf"/>
</dbReference>
<dbReference type="SUPFAM" id="SSF140500">
    <property type="entry name" value="BAS1536-like"/>
    <property type="match status" value="1"/>
</dbReference>